<name>A0A180G134_PUCT1</name>
<reference evidence="2" key="4">
    <citation type="submission" date="2025-05" db="UniProtKB">
        <authorList>
            <consortium name="EnsemblFungi"/>
        </authorList>
    </citation>
    <scope>IDENTIFICATION</scope>
    <source>
        <strain evidence="2">isolate 1-1 / race 1 (BBBD)</strain>
    </source>
</reference>
<evidence type="ECO:0000313" key="2">
    <source>
        <dbReference type="EnsemblFungi" id="PTTG_29927-t43_1-p1"/>
    </source>
</evidence>
<reference evidence="1" key="1">
    <citation type="submission" date="2009-11" db="EMBL/GenBank/DDBJ databases">
        <authorList>
            <consortium name="The Broad Institute Genome Sequencing Platform"/>
            <person name="Ward D."/>
            <person name="Feldgarden M."/>
            <person name="Earl A."/>
            <person name="Young S.K."/>
            <person name="Zeng Q."/>
            <person name="Koehrsen M."/>
            <person name="Alvarado L."/>
            <person name="Berlin A."/>
            <person name="Bochicchio J."/>
            <person name="Borenstein D."/>
            <person name="Chapman S.B."/>
            <person name="Chen Z."/>
            <person name="Engels R."/>
            <person name="Freedman E."/>
            <person name="Gellesch M."/>
            <person name="Goldberg J."/>
            <person name="Griggs A."/>
            <person name="Gujja S."/>
            <person name="Heilman E."/>
            <person name="Heiman D."/>
            <person name="Hepburn T."/>
            <person name="Howarth C."/>
            <person name="Jen D."/>
            <person name="Larson L."/>
            <person name="Lewis B."/>
            <person name="Mehta T."/>
            <person name="Park D."/>
            <person name="Pearson M."/>
            <person name="Roberts A."/>
            <person name="Saif S."/>
            <person name="Shea T."/>
            <person name="Shenoy N."/>
            <person name="Sisk P."/>
            <person name="Stolte C."/>
            <person name="Sykes S."/>
            <person name="Thomson T."/>
            <person name="Walk T."/>
            <person name="White J."/>
            <person name="Yandava C."/>
            <person name="Izard J."/>
            <person name="Baranova O.V."/>
            <person name="Blanton J.M."/>
            <person name="Tanner A.C."/>
            <person name="Dewhirst F.E."/>
            <person name="Haas B."/>
            <person name="Nusbaum C."/>
            <person name="Birren B."/>
        </authorList>
    </citation>
    <scope>NUCLEOTIDE SEQUENCE [LARGE SCALE GENOMIC DNA]</scope>
    <source>
        <strain evidence="1">1-1 BBBD Race 1</strain>
    </source>
</reference>
<reference evidence="1" key="2">
    <citation type="submission" date="2016-05" db="EMBL/GenBank/DDBJ databases">
        <title>Comparative analysis highlights variable genome content of wheat rusts and divergence of the mating loci.</title>
        <authorList>
            <person name="Cuomo C.A."/>
            <person name="Bakkeren G."/>
            <person name="Szabo L."/>
            <person name="Khalil H."/>
            <person name="Joly D."/>
            <person name="Goldberg J."/>
            <person name="Young S."/>
            <person name="Zeng Q."/>
            <person name="Fellers J."/>
        </authorList>
    </citation>
    <scope>NUCLEOTIDE SEQUENCE [LARGE SCALE GENOMIC DNA]</scope>
    <source>
        <strain evidence="1">1-1 BBBD Race 1</strain>
    </source>
</reference>
<evidence type="ECO:0000313" key="3">
    <source>
        <dbReference type="Proteomes" id="UP000005240"/>
    </source>
</evidence>
<dbReference type="EnsemblFungi" id="PTTG_29927-t43_1">
    <property type="protein sequence ID" value="PTTG_29927-t43_1-p1"/>
    <property type="gene ID" value="PTTG_29927"/>
</dbReference>
<dbReference type="VEuPathDB" id="FungiDB:PTTG_29927"/>
<gene>
    <name evidence="1" type="ORF">PTTG_29927</name>
</gene>
<protein>
    <submittedName>
        <fullName evidence="1 2">Uncharacterized protein</fullName>
    </submittedName>
</protein>
<sequence>ILPEFNPNHPQIVPICSPLPSNRSPSPLVDLSLPTLAGLFPGGQTGLSLLPLIIQRIPINPPHRILLLVQKLSKMGALASLDLQAPLTPKSYRQLCLKRDAIGSLEHHIFLQHLHQFLHLVS</sequence>
<evidence type="ECO:0000313" key="1">
    <source>
        <dbReference type="EMBL" id="OAV86405.1"/>
    </source>
</evidence>
<feature type="non-terminal residue" evidence="1">
    <location>
        <position position="1"/>
    </location>
</feature>
<accession>A0A180G134</accession>
<dbReference type="Proteomes" id="UP000005240">
    <property type="component" value="Unassembled WGS sequence"/>
</dbReference>
<proteinExistence type="predicted"/>
<dbReference type="AlphaFoldDB" id="A0A180G134"/>
<dbReference type="EMBL" id="ADAS02001178">
    <property type="protein sequence ID" value="OAV86405.1"/>
    <property type="molecule type" value="Genomic_DNA"/>
</dbReference>
<organism evidence="1">
    <name type="scientific">Puccinia triticina (isolate 1-1 / race 1 (BBBD))</name>
    <name type="common">Brown leaf rust fungus</name>
    <dbReference type="NCBI Taxonomy" id="630390"/>
    <lineage>
        <taxon>Eukaryota</taxon>
        <taxon>Fungi</taxon>
        <taxon>Dikarya</taxon>
        <taxon>Basidiomycota</taxon>
        <taxon>Pucciniomycotina</taxon>
        <taxon>Pucciniomycetes</taxon>
        <taxon>Pucciniales</taxon>
        <taxon>Pucciniaceae</taxon>
        <taxon>Puccinia</taxon>
    </lineage>
</organism>
<keyword evidence="3" id="KW-1185">Reference proteome</keyword>
<reference evidence="2 3" key="3">
    <citation type="journal article" date="2017" name="G3 (Bethesda)">
        <title>Comparative analysis highlights variable genome content of wheat rusts and divergence of the mating loci.</title>
        <authorList>
            <person name="Cuomo C.A."/>
            <person name="Bakkeren G."/>
            <person name="Khalil H.B."/>
            <person name="Panwar V."/>
            <person name="Joly D."/>
            <person name="Linning R."/>
            <person name="Sakthikumar S."/>
            <person name="Song X."/>
            <person name="Adiconis X."/>
            <person name="Fan L."/>
            <person name="Goldberg J.M."/>
            <person name="Levin J.Z."/>
            <person name="Young S."/>
            <person name="Zeng Q."/>
            <person name="Anikster Y."/>
            <person name="Bruce M."/>
            <person name="Wang M."/>
            <person name="Yin C."/>
            <person name="McCallum B."/>
            <person name="Szabo L.J."/>
            <person name="Hulbert S."/>
            <person name="Chen X."/>
            <person name="Fellers J.P."/>
        </authorList>
    </citation>
    <scope>NUCLEOTIDE SEQUENCE</scope>
    <source>
        <strain evidence="3">Isolate 1-1 / race 1 (BBBD)</strain>
        <strain evidence="2">isolate 1-1 / race 1 (BBBD)</strain>
    </source>
</reference>